<evidence type="ECO:0000313" key="1">
    <source>
        <dbReference type="EMBL" id="SVC92199.1"/>
    </source>
</evidence>
<protein>
    <recommendedName>
        <fullName evidence="2">SMP-30/Gluconolactonase/LRE-like region domain-containing protein</fullName>
    </recommendedName>
</protein>
<accession>A0A382R387</accession>
<dbReference type="EMBL" id="UINC01118815">
    <property type="protein sequence ID" value="SVC92199.1"/>
    <property type="molecule type" value="Genomic_DNA"/>
</dbReference>
<proteinExistence type="predicted"/>
<gene>
    <name evidence="1" type="ORF">METZ01_LOCUS345053</name>
</gene>
<feature type="non-terminal residue" evidence="1">
    <location>
        <position position="44"/>
    </location>
</feature>
<sequence length="44" mass="4843">MPDFREITSGLMFPEGPIAMPDGSVVLVEIERGTLTRVHSDGRQ</sequence>
<name>A0A382R387_9ZZZZ</name>
<reference evidence="1" key="1">
    <citation type="submission" date="2018-05" db="EMBL/GenBank/DDBJ databases">
        <authorList>
            <person name="Lanie J.A."/>
            <person name="Ng W.-L."/>
            <person name="Kazmierczak K.M."/>
            <person name="Andrzejewski T.M."/>
            <person name="Davidsen T.M."/>
            <person name="Wayne K.J."/>
            <person name="Tettelin H."/>
            <person name="Glass J.I."/>
            <person name="Rusch D."/>
            <person name="Podicherti R."/>
            <person name="Tsui H.-C.T."/>
            <person name="Winkler M.E."/>
        </authorList>
    </citation>
    <scope>NUCLEOTIDE SEQUENCE</scope>
</reference>
<dbReference type="AlphaFoldDB" id="A0A382R387"/>
<organism evidence="1">
    <name type="scientific">marine metagenome</name>
    <dbReference type="NCBI Taxonomy" id="408172"/>
    <lineage>
        <taxon>unclassified sequences</taxon>
        <taxon>metagenomes</taxon>
        <taxon>ecological metagenomes</taxon>
    </lineage>
</organism>
<evidence type="ECO:0008006" key="2">
    <source>
        <dbReference type="Google" id="ProtNLM"/>
    </source>
</evidence>